<proteinExistence type="predicted"/>
<keyword evidence="2" id="KW-0732">Signal</keyword>
<accession>X0V0I5</accession>
<sequence>PYADGDLIEARASILRQYQEIGYPDASCRPHRQLTAQGDGYEVRFEIAEGQKVTINTVRTSGHPRTRREVILRELELEPGMVYDVRRLERSRRGLERLQYFDELTLKLVPTDPPMAGERDLFVDVTEGRTGHFRFGLGFSSAQAFIGAIELTQRNFDYRDAPESWRDLV</sequence>
<dbReference type="Gene3D" id="3.10.20.310">
    <property type="entry name" value="membrane protein fhac"/>
    <property type="match status" value="1"/>
</dbReference>
<dbReference type="PANTHER" id="PTHR12815:SF47">
    <property type="entry name" value="TRANSLOCATION AND ASSEMBLY MODULE SUBUNIT TAMA"/>
    <property type="match status" value="1"/>
</dbReference>
<feature type="non-terminal residue" evidence="5">
    <location>
        <position position="169"/>
    </location>
</feature>
<keyword evidence="3" id="KW-0472">Membrane</keyword>
<feature type="domain" description="POTRA" evidence="4">
    <location>
        <begin position="53"/>
        <end position="128"/>
    </location>
</feature>
<dbReference type="Pfam" id="PF07244">
    <property type="entry name" value="POTRA"/>
    <property type="match status" value="1"/>
</dbReference>
<gene>
    <name evidence="5" type="ORF">S01H1_23046</name>
</gene>
<feature type="non-terminal residue" evidence="5">
    <location>
        <position position="1"/>
    </location>
</feature>
<evidence type="ECO:0000259" key="4">
    <source>
        <dbReference type="Pfam" id="PF07244"/>
    </source>
</evidence>
<name>X0V0I5_9ZZZZ</name>
<comment type="caution">
    <text evidence="5">The sequence shown here is derived from an EMBL/GenBank/DDBJ whole genome shotgun (WGS) entry which is preliminary data.</text>
</comment>
<evidence type="ECO:0000313" key="5">
    <source>
        <dbReference type="EMBL" id="GAF94170.1"/>
    </source>
</evidence>
<keyword evidence="1" id="KW-0812">Transmembrane</keyword>
<protein>
    <recommendedName>
        <fullName evidence="4">POTRA domain-containing protein</fullName>
    </recommendedName>
</protein>
<dbReference type="GO" id="GO:0019867">
    <property type="term" value="C:outer membrane"/>
    <property type="evidence" value="ECO:0007669"/>
    <property type="project" value="InterPro"/>
</dbReference>
<keyword evidence="3" id="KW-0998">Cell outer membrane</keyword>
<evidence type="ECO:0000256" key="3">
    <source>
        <dbReference type="ARBA" id="ARBA00023237"/>
    </source>
</evidence>
<dbReference type="InterPro" id="IPR039910">
    <property type="entry name" value="D15-like"/>
</dbReference>
<reference evidence="5" key="1">
    <citation type="journal article" date="2014" name="Front. Microbiol.">
        <title>High frequency of phylogenetically diverse reductive dehalogenase-homologous genes in deep subseafloor sedimentary metagenomes.</title>
        <authorList>
            <person name="Kawai M."/>
            <person name="Futagami T."/>
            <person name="Toyoda A."/>
            <person name="Takaki Y."/>
            <person name="Nishi S."/>
            <person name="Hori S."/>
            <person name="Arai W."/>
            <person name="Tsubouchi T."/>
            <person name="Morono Y."/>
            <person name="Uchiyama I."/>
            <person name="Ito T."/>
            <person name="Fujiyama A."/>
            <person name="Inagaki F."/>
            <person name="Takami H."/>
        </authorList>
    </citation>
    <scope>NUCLEOTIDE SEQUENCE</scope>
    <source>
        <strain evidence="5">Expedition CK06-06</strain>
    </source>
</reference>
<dbReference type="InterPro" id="IPR010827">
    <property type="entry name" value="BamA/TamA_POTRA"/>
</dbReference>
<evidence type="ECO:0000256" key="2">
    <source>
        <dbReference type="ARBA" id="ARBA00022729"/>
    </source>
</evidence>
<dbReference type="EMBL" id="BARS01013173">
    <property type="protein sequence ID" value="GAF94170.1"/>
    <property type="molecule type" value="Genomic_DNA"/>
</dbReference>
<evidence type="ECO:0000256" key="1">
    <source>
        <dbReference type="ARBA" id="ARBA00022692"/>
    </source>
</evidence>
<dbReference type="PANTHER" id="PTHR12815">
    <property type="entry name" value="SORTING AND ASSEMBLY MACHINERY SAMM50 PROTEIN FAMILY MEMBER"/>
    <property type="match status" value="1"/>
</dbReference>
<organism evidence="5">
    <name type="scientific">marine sediment metagenome</name>
    <dbReference type="NCBI Taxonomy" id="412755"/>
    <lineage>
        <taxon>unclassified sequences</taxon>
        <taxon>metagenomes</taxon>
        <taxon>ecological metagenomes</taxon>
    </lineage>
</organism>
<dbReference type="AlphaFoldDB" id="X0V0I5"/>